<proteinExistence type="predicted"/>
<feature type="region of interest" description="Disordered" evidence="1">
    <location>
        <begin position="300"/>
        <end position="391"/>
    </location>
</feature>
<gene>
    <name evidence="2" type="ORF">BGZ65_001967</name>
</gene>
<feature type="compositionally biased region" description="Polar residues" evidence="1">
    <location>
        <begin position="196"/>
        <end position="205"/>
    </location>
</feature>
<protein>
    <submittedName>
        <fullName evidence="2">Uncharacterized protein</fullName>
    </submittedName>
</protein>
<dbReference type="EMBL" id="JAAAHW010003494">
    <property type="protein sequence ID" value="KAF9983275.1"/>
    <property type="molecule type" value="Genomic_DNA"/>
</dbReference>
<feature type="compositionally biased region" description="Polar residues" evidence="1">
    <location>
        <begin position="157"/>
        <end position="184"/>
    </location>
</feature>
<keyword evidence="3" id="KW-1185">Reference proteome</keyword>
<evidence type="ECO:0000256" key="1">
    <source>
        <dbReference type="SAM" id="MobiDB-lite"/>
    </source>
</evidence>
<dbReference type="OrthoDB" id="341898at2759"/>
<dbReference type="Proteomes" id="UP000749646">
    <property type="component" value="Unassembled WGS sequence"/>
</dbReference>
<comment type="caution">
    <text evidence="2">The sequence shown here is derived from an EMBL/GenBank/DDBJ whole genome shotgun (WGS) entry which is preliminary data.</text>
</comment>
<evidence type="ECO:0000313" key="3">
    <source>
        <dbReference type="Proteomes" id="UP000749646"/>
    </source>
</evidence>
<sequence>MTDQDLTIAPGDRDNLIQQIALTNQVGVPWEELKAVLKLRFNHILESKVLTYTEPTVTNPLTIRMTPLSSNDSTSQSGLSPAPAPAPPPAAVVSSAPPKEHSHVEESQDQAHVPEQTLSETKEEKNKEGSEQTVQEATEKKSSPSPETEDQPEKPSESQGSPEGTATQNDISTTATTNSNSQGAAPNGPTLPETATAVSPESGSNMVPICKDTLLVETPEGYHRRINGLLDVLMITSSINEFSNPAYNGSSALDEDTSATAGEKAAVTVNGDYSRARTLDFDLITETVATPNLTDAVEQNVSAQGDDQVEPFQEDSTTTKTADQDQDQESTLIRESENTVTGGGTTSDMDVEVTIIVSMEGIETDDTVGQDESSDIQLDNETDRGMEVDQP</sequence>
<dbReference type="AlphaFoldDB" id="A0A9P6M9R7"/>
<accession>A0A9P6M9R7</accession>
<feature type="compositionally biased region" description="Basic and acidic residues" evidence="1">
    <location>
        <begin position="120"/>
        <end position="130"/>
    </location>
</feature>
<feature type="compositionally biased region" description="Polar residues" evidence="1">
    <location>
        <begin position="62"/>
        <end position="79"/>
    </location>
</feature>
<evidence type="ECO:0000313" key="2">
    <source>
        <dbReference type="EMBL" id="KAF9983275.1"/>
    </source>
</evidence>
<organism evidence="2 3">
    <name type="scientific">Modicella reniformis</name>
    <dbReference type="NCBI Taxonomy" id="1440133"/>
    <lineage>
        <taxon>Eukaryota</taxon>
        <taxon>Fungi</taxon>
        <taxon>Fungi incertae sedis</taxon>
        <taxon>Mucoromycota</taxon>
        <taxon>Mortierellomycotina</taxon>
        <taxon>Mortierellomycetes</taxon>
        <taxon>Mortierellales</taxon>
        <taxon>Mortierellaceae</taxon>
        <taxon>Modicella</taxon>
    </lineage>
</organism>
<feature type="compositionally biased region" description="Acidic residues" evidence="1">
    <location>
        <begin position="362"/>
        <end position="380"/>
    </location>
</feature>
<reference evidence="2" key="1">
    <citation type="journal article" date="2020" name="Fungal Divers.">
        <title>Resolving the Mortierellaceae phylogeny through synthesis of multi-gene phylogenetics and phylogenomics.</title>
        <authorList>
            <person name="Vandepol N."/>
            <person name="Liber J."/>
            <person name="Desiro A."/>
            <person name="Na H."/>
            <person name="Kennedy M."/>
            <person name="Barry K."/>
            <person name="Grigoriev I.V."/>
            <person name="Miller A.N."/>
            <person name="O'Donnell K."/>
            <person name="Stajich J.E."/>
            <person name="Bonito G."/>
        </authorList>
    </citation>
    <scope>NUCLEOTIDE SEQUENCE</scope>
    <source>
        <strain evidence="2">MES-2147</strain>
    </source>
</reference>
<feature type="compositionally biased region" description="Basic and acidic residues" evidence="1">
    <location>
        <begin position="381"/>
        <end position="391"/>
    </location>
</feature>
<name>A0A9P6M9R7_9FUNG</name>
<feature type="region of interest" description="Disordered" evidence="1">
    <location>
        <begin position="62"/>
        <end position="207"/>
    </location>
</feature>